<gene>
    <name evidence="3" type="ORF">SAMN05192549_1203</name>
</gene>
<dbReference type="Proteomes" id="UP000184339">
    <property type="component" value="Unassembled WGS sequence"/>
</dbReference>
<accession>A0A1M7RCU6</accession>
<evidence type="ECO:0000313" key="4">
    <source>
        <dbReference type="Proteomes" id="UP000184339"/>
    </source>
</evidence>
<name>A0A1M7RCU6_9BURK</name>
<dbReference type="EMBL" id="FRCX01000020">
    <property type="protein sequence ID" value="SHN44046.1"/>
    <property type="molecule type" value="Genomic_DNA"/>
</dbReference>
<keyword evidence="4" id="KW-1185">Reference proteome</keyword>
<organism evidence="3 4">
    <name type="scientific">Duganella sacchari</name>
    <dbReference type="NCBI Taxonomy" id="551987"/>
    <lineage>
        <taxon>Bacteria</taxon>
        <taxon>Pseudomonadati</taxon>
        <taxon>Pseudomonadota</taxon>
        <taxon>Betaproteobacteria</taxon>
        <taxon>Burkholderiales</taxon>
        <taxon>Oxalobacteraceae</taxon>
        <taxon>Telluria group</taxon>
        <taxon>Duganella</taxon>
    </lineage>
</organism>
<keyword evidence="1" id="KW-0732">Signal</keyword>
<evidence type="ECO:0000256" key="1">
    <source>
        <dbReference type="SAM" id="SignalP"/>
    </source>
</evidence>
<feature type="signal peptide" evidence="1">
    <location>
        <begin position="1"/>
        <end position="21"/>
    </location>
</feature>
<protein>
    <recommendedName>
        <fullName evidence="2">DUF4214 domain-containing protein</fullName>
    </recommendedName>
</protein>
<evidence type="ECO:0000259" key="2">
    <source>
        <dbReference type="Pfam" id="PF13946"/>
    </source>
</evidence>
<feature type="chain" id="PRO_5012319770" description="DUF4214 domain-containing protein" evidence="1">
    <location>
        <begin position="22"/>
        <end position="459"/>
    </location>
</feature>
<dbReference type="AlphaFoldDB" id="A0A1M7RCU6"/>
<dbReference type="Pfam" id="PF13946">
    <property type="entry name" value="DUF4214"/>
    <property type="match status" value="1"/>
</dbReference>
<dbReference type="InterPro" id="IPR025282">
    <property type="entry name" value="DUF4214"/>
</dbReference>
<sequence length="459" mass="49475">MKITLNTVAVALLPLLLASCGGENSSAPSAQRMAMHAPVPAQHDASEYRPLIEQIFLVYSGLPPAVADMERLSQAFQKQGLPVSALEWLTAYPHNDAVKQALDEIFNRQDVQLNFLGNDNTFVNSVYRRVFGRNAEAAGAAYWAGFLKSGQLTRPQLALLLSLCGQNDDALAATNKLAVLHKLYTLLDEGGLILQSSYWGNDERAVQLIDAVDAHTDIASYQDKVRNYVDSLGLIGGAVTAVRRYYGYSNQEDSIAYGAKYLYSERAVPITPSAGTVVFGATPQSVSWTRNLSTDIWNYTAPVSNSVAMIIMAARFHDSPKFVGYAIPDIAMLCQGTADKPASDVLIPSQATPVISAIDLAGIVTGSHFENCTQQGSQQRLEFDGAGNLFLYGADGRTSYTAAQVSAALAGKNLTDPSDGKGLMLRAYRLPKVNTSTMVYVFVTQHAGTLGLWSSEPAE</sequence>
<reference evidence="4" key="1">
    <citation type="submission" date="2016-11" db="EMBL/GenBank/DDBJ databases">
        <authorList>
            <person name="Varghese N."/>
            <person name="Submissions S."/>
        </authorList>
    </citation>
    <scope>NUCLEOTIDE SEQUENCE [LARGE SCALE GENOMIC DNA]</scope>
    <source>
        <strain evidence="4">Sac-22</strain>
    </source>
</reference>
<dbReference type="PROSITE" id="PS51257">
    <property type="entry name" value="PROKAR_LIPOPROTEIN"/>
    <property type="match status" value="1"/>
</dbReference>
<proteinExistence type="predicted"/>
<dbReference type="RefSeq" id="WP_084560390.1">
    <property type="nucleotide sequence ID" value="NZ_FRCX01000020.1"/>
</dbReference>
<feature type="domain" description="DUF4214" evidence="2">
    <location>
        <begin position="119"/>
        <end position="159"/>
    </location>
</feature>
<evidence type="ECO:0000313" key="3">
    <source>
        <dbReference type="EMBL" id="SHN44046.1"/>
    </source>
</evidence>